<dbReference type="SUPFAM" id="SSF102405">
    <property type="entry name" value="MCP/YpsA-like"/>
    <property type="match status" value="1"/>
</dbReference>
<feature type="domain" description="DprA winged helix" evidence="3">
    <location>
        <begin position="331"/>
        <end position="389"/>
    </location>
</feature>
<dbReference type="PANTHER" id="PTHR43022:SF1">
    <property type="entry name" value="PROTEIN SMF"/>
    <property type="match status" value="1"/>
</dbReference>
<dbReference type="Pfam" id="PF17782">
    <property type="entry name" value="WHD_DprA"/>
    <property type="match status" value="1"/>
</dbReference>
<dbReference type="InterPro" id="IPR041614">
    <property type="entry name" value="DprA_WH"/>
</dbReference>
<sequence length="396" mass="42957">MNRKLFWIWLSLGLAPGSRSCKRILERFRTPEEFFRASYDQWRSFRLPAGELSALSTRDLEQAEKISAACREKGIDLIAPGDQAYPNRLWEIPNPPALLYCQGALPNLEEALCLAAVGTRSATEDGMKSAFELCYRLAGAGTVIVSGGALGVDQAALEGALQAKGKTIVVLGGGADVDYPPNFADMRKRILENGGAVLSEYPPETKPYRGNFPVRNRIISGLSRGVLVIEAPKHSGALITAGLALEQNRDVFALPGSVRSEASFGTNQLIKDGAKLVTCPEDILEEYAYTYAYSGSAEKDEIALTKIEGASPSGQNPLRPPNHRIELPKAPPAIREEELSACAVKLYHVMGWEPAYLDILAEKAGLSAAQALQAVTELELSGIIQSYSGRRYAFQQ</sequence>
<evidence type="ECO:0000259" key="3">
    <source>
        <dbReference type="Pfam" id="PF17782"/>
    </source>
</evidence>
<gene>
    <name evidence="4" type="primary">dprA</name>
    <name evidence="4" type="ORF">DWY99_05275</name>
</gene>
<organism evidence="4 5">
    <name type="scientific">[Clostridium] leptum</name>
    <dbReference type="NCBI Taxonomy" id="1535"/>
    <lineage>
        <taxon>Bacteria</taxon>
        <taxon>Bacillati</taxon>
        <taxon>Bacillota</taxon>
        <taxon>Clostridia</taxon>
        <taxon>Eubacteriales</taxon>
        <taxon>Oscillospiraceae</taxon>
        <taxon>Oscillospiraceae incertae sedis</taxon>
    </lineage>
</organism>
<comment type="caution">
    <text evidence="4">The sequence shown here is derived from an EMBL/GenBank/DDBJ whole genome shotgun (WGS) entry which is preliminary data.</text>
</comment>
<evidence type="ECO:0000313" key="4">
    <source>
        <dbReference type="EMBL" id="RGQ41885.1"/>
    </source>
</evidence>
<comment type="similarity">
    <text evidence="1">Belongs to the DprA/Smf family.</text>
</comment>
<dbReference type="PANTHER" id="PTHR43022">
    <property type="entry name" value="PROTEIN SMF"/>
    <property type="match status" value="1"/>
</dbReference>
<dbReference type="Gene3D" id="3.40.50.450">
    <property type="match status" value="1"/>
</dbReference>
<dbReference type="InterPro" id="IPR036388">
    <property type="entry name" value="WH-like_DNA-bd_sf"/>
</dbReference>
<accession>A0A412AYU6</accession>
<evidence type="ECO:0000259" key="2">
    <source>
        <dbReference type="Pfam" id="PF02481"/>
    </source>
</evidence>
<proteinExistence type="inferred from homology"/>
<protein>
    <submittedName>
        <fullName evidence="4">DNA-protecting protein DprA</fullName>
    </submittedName>
</protein>
<feature type="domain" description="Smf/DprA SLOG" evidence="2">
    <location>
        <begin position="77"/>
        <end position="287"/>
    </location>
</feature>
<dbReference type="InterPro" id="IPR003488">
    <property type="entry name" value="DprA"/>
</dbReference>
<dbReference type="Gene3D" id="1.10.10.10">
    <property type="entry name" value="Winged helix-like DNA-binding domain superfamily/Winged helix DNA-binding domain"/>
    <property type="match status" value="1"/>
</dbReference>
<dbReference type="EMBL" id="QRTC01000014">
    <property type="protein sequence ID" value="RGQ41885.1"/>
    <property type="molecule type" value="Genomic_DNA"/>
</dbReference>
<reference evidence="4 5" key="1">
    <citation type="submission" date="2018-08" db="EMBL/GenBank/DDBJ databases">
        <title>A genome reference for cultivated species of the human gut microbiota.</title>
        <authorList>
            <person name="Zou Y."/>
            <person name="Xue W."/>
            <person name="Luo G."/>
        </authorList>
    </citation>
    <scope>NUCLEOTIDE SEQUENCE [LARGE SCALE GENOMIC DNA]</scope>
    <source>
        <strain evidence="4 5">AF28-26</strain>
    </source>
</reference>
<dbReference type="InterPro" id="IPR057666">
    <property type="entry name" value="DrpA_SLOG"/>
</dbReference>
<evidence type="ECO:0000313" key="5">
    <source>
        <dbReference type="Proteomes" id="UP000284751"/>
    </source>
</evidence>
<dbReference type="NCBIfam" id="TIGR00732">
    <property type="entry name" value="dprA"/>
    <property type="match status" value="1"/>
</dbReference>
<evidence type="ECO:0000256" key="1">
    <source>
        <dbReference type="ARBA" id="ARBA00006525"/>
    </source>
</evidence>
<dbReference type="Proteomes" id="UP000284751">
    <property type="component" value="Unassembled WGS sequence"/>
</dbReference>
<dbReference type="Pfam" id="PF02481">
    <property type="entry name" value="DNA_processg_A"/>
    <property type="match status" value="1"/>
</dbReference>
<dbReference type="AlphaFoldDB" id="A0A412AYU6"/>
<dbReference type="GO" id="GO:0009294">
    <property type="term" value="P:DNA-mediated transformation"/>
    <property type="evidence" value="ECO:0007669"/>
    <property type="project" value="InterPro"/>
</dbReference>
<name>A0A412AYU6_9FIRM</name>